<feature type="transmembrane region" description="Helical" evidence="6">
    <location>
        <begin position="136"/>
        <end position="157"/>
    </location>
</feature>
<dbReference type="InterPro" id="IPR010651">
    <property type="entry name" value="Sugar_transport"/>
</dbReference>
<feature type="transmembrane region" description="Helical" evidence="6">
    <location>
        <begin position="110"/>
        <end position="130"/>
    </location>
</feature>
<feature type="transmembrane region" description="Helical" evidence="6">
    <location>
        <begin position="39"/>
        <end position="60"/>
    </location>
</feature>
<dbReference type="PANTHER" id="PTHR16119">
    <property type="entry name" value="TRANSMEMBRANE PROTEIN 144"/>
    <property type="match status" value="1"/>
</dbReference>
<comment type="similarity">
    <text evidence="2">Belongs to the GRP transporter (TC 2.A.7.5) family.</text>
</comment>
<dbReference type="EMBL" id="JBIPKE010000020">
    <property type="protein sequence ID" value="MFH6985871.1"/>
    <property type="molecule type" value="Genomic_DNA"/>
</dbReference>
<keyword evidence="4 6" id="KW-1133">Transmembrane helix</keyword>
<dbReference type="InterPro" id="IPR009834">
    <property type="entry name" value="Ureide_permease"/>
</dbReference>
<dbReference type="Pfam" id="PF07168">
    <property type="entry name" value="Ureide_permease"/>
    <property type="match status" value="2"/>
</dbReference>
<comment type="subcellular location">
    <subcellularLocation>
        <location evidence="1">Membrane</location>
        <topology evidence="1">Multi-pass membrane protein</topology>
    </subcellularLocation>
</comment>
<dbReference type="Proteomes" id="UP001610063">
    <property type="component" value="Unassembled WGS sequence"/>
</dbReference>
<feature type="transmembrane region" description="Helical" evidence="6">
    <location>
        <begin position="279"/>
        <end position="300"/>
    </location>
</feature>
<comment type="caution">
    <text evidence="7">The sequence shown here is derived from an EMBL/GenBank/DDBJ whole genome shotgun (WGS) entry which is preliminary data.</text>
</comment>
<evidence type="ECO:0000256" key="5">
    <source>
        <dbReference type="ARBA" id="ARBA00023136"/>
    </source>
</evidence>
<feature type="transmembrane region" description="Helical" evidence="6">
    <location>
        <begin position="6"/>
        <end position="27"/>
    </location>
</feature>
<dbReference type="RefSeq" id="WP_395419319.1">
    <property type="nucleotide sequence ID" value="NZ_JBIPKE010000020.1"/>
</dbReference>
<evidence type="ECO:0000256" key="2">
    <source>
        <dbReference type="ARBA" id="ARBA00006117"/>
    </source>
</evidence>
<keyword evidence="7" id="KW-0813">Transport</keyword>
<feature type="transmembrane region" description="Helical" evidence="6">
    <location>
        <begin position="80"/>
        <end position="98"/>
    </location>
</feature>
<evidence type="ECO:0000313" key="8">
    <source>
        <dbReference type="Proteomes" id="UP001610063"/>
    </source>
</evidence>
<feature type="transmembrane region" description="Helical" evidence="6">
    <location>
        <begin position="312"/>
        <end position="332"/>
    </location>
</feature>
<keyword evidence="7" id="KW-0762">Sugar transport</keyword>
<dbReference type="PANTHER" id="PTHR16119:SF17">
    <property type="entry name" value="TRANSMEMBRANE PROTEIN 144"/>
    <property type="match status" value="1"/>
</dbReference>
<proteinExistence type="inferred from homology"/>
<evidence type="ECO:0000256" key="4">
    <source>
        <dbReference type="ARBA" id="ARBA00022989"/>
    </source>
</evidence>
<name>A0ABW7NE51_9BACT</name>
<organism evidence="7 8">
    <name type="scientific">Marinoscillum luteum</name>
    <dbReference type="NCBI Taxonomy" id="861051"/>
    <lineage>
        <taxon>Bacteria</taxon>
        <taxon>Pseudomonadati</taxon>
        <taxon>Bacteroidota</taxon>
        <taxon>Cytophagia</taxon>
        <taxon>Cytophagales</taxon>
        <taxon>Reichenbachiellaceae</taxon>
        <taxon>Marinoscillum</taxon>
    </lineage>
</organism>
<evidence type="ECO:0000256" key="1">
    <source>
        <dbReference type="ARBA" id="ARBA00004141"/>
    </source>
</evidence>
<keyword evidence="3 6" id="KW-0812">Transmembrane</keyword>
<feature type="transmembrane region" description="Helical" evidence="6">
    <location>
        <begin position="169"/>
        <end position="188"/>
    </location>
</feature>
<protein>
    <submittedName>
        <fullName evidence="7">GRP family sugar transporter</fullName>
    </submittedName>
</protein>
<evidence type="ECO:0000256" key="3">
    <source>
        <dbReference type="ARBA" id="ARBA00022692"/>
    </source>
</evidence>
<evidence type="ECO:0000313" key="7">
    <source>
        <dbReference type="EMBL" id="MFH6985871.1"/>
    </source>
</evidence>
<sequence length="334" mass="35637">MYIISSYSIAVFFTIITMLCWGSWGNTQKLAAKTWRFELFYWDYVIGILILSVLFGLTLGSTGDQGRGFVEDLGQLSSSTIWSAIIGGVIFNASNILLSASISIAGMAVAFPLGVGIALVLGVIVNYVSAPKGDPVMLFIGVALIMIAIILNGIASGKMTKDGKKSSSKGIWLALIAGVLMSFFYRFVAAAMDVNSFEAPLAGLATPYTAFFIFAIGIFISNFLFNTIIMKRPFVGQPVTYNEYFKGSFSTHLVGVIGGLIWGLGMILSILSAGKAGTAISYGLGQGATMVAALWGVFIWKEFKGGGRSVNMLLFLMFLLFISGLVLIILSGGN</sequence>
<keyword evidence="5 6" id="KW-0472">Membrane</keyword>
<accession>A0ABW7NE51</accession>
<keyword evidence="8" id="KW-1185">Reference proteome</keyword>
<gene>
    <name evidence="7" type="ORF">ACHKAR_20620</name>
</gene>
<feature type="transmembrane region" description="Helical" evidence="6">
    <location>
        <begin position="208"/>
        <end position="229"/>
    </location>
</feature>
<reference evidence="7 8" key="1">
    <citation type="journal article" date="2013" name="Int. J. Syst. Evol. Microbiol.">
        <title>Marinoscillum luteum sp. nov., isolated from marine sediment.</title>
        <authorList>
            <person name="Cha I.T."/>
            <person name="Park S.J."/>
            <person name="Kim S.J."/>
            <person name="Kim J.G."/>
            <person name="Jung M.Y."/>
            <person name="Shin K.S."/>
            <person name="Kwon K.K."/>
            <person name="Yang S.H."/>
            <person name="Seo Y.S."/>
            <person name="Rhee S.K."/>
        </authorList>
    </citation>
    <scope>NUCLEOTIDE SEQUENCE [LARGE SCALE GENOMIC DNA]</scope>
    <source>
        <strain evidence="7 8">KCTC 23939</strain>
    </source>
</reference>
<feature type="transmembrane region" description="Helical" evidence="6">
    <location>
        <begin position="249"/>
        <end position="273"/>
    </location>
</feature>
<evidence type="ECO:0000256" key="6">
    <source>
        <dbReference type="SAM" id="Phobius"/>
    </source>
</evidence>